<protein>
    <submittedName>
        <fullName evidence="1">Uncharacterized protein</fullName>
    </submittedName>
</protein>
<evidence type="ECO:0000313" key="1">
    <source>
        <dbReference type="EMBL" id="KAL1131851.1"/>
    </source>
</evidence>
<dbReference type="AlphaFoldDB" id="A0ABD0YKP3"/>
<name>A0ABD0YKP3_9HEMI</name>
<proteinExistence type="predicted"/>
<comment type="caution">
    <text evidence="1">The sequence shown here is derived from an EMBL/GenBank/DDBJ whole genome shotgun (WGS) entry which is preliminary data.</text>
</comment>
<evidence type="ECO:0000313" key="2">
    <source>
        <dbReference type="Proteomes" id="UP001558652"/>
    </source>
</evidence>
<keyword evidence="2" id="KW-1185">Reference proteome</keyword>
<reference evidence="1 2" key="1">
    <citation type="submission" date="2024-07" db="EMBL/GenBank/DDBJ databases">
        <title>Chromosome-level genome assembly of the water stick insect Ranatra chinensis (Heteroptera: Nepidae).</title>
        <authorList>
            <person name="Liu X."/>
        </authorList>
    </citation>
    <scope>NUCLEOTIDE SEQUENCE [LARGE SCALE GENOMIC DNA]</scope>
    <source>
        <strain evidence="1">Cailab_2021Rc</strain>
        <tissue evidence="1">Muscle</tissue>
    </source>
</reference>
<sequence length="123" mass="14008">MAPERRNTFYENTKQETTEIEVNSLHIINSEQKEIRYAMVTTMVKREKTTELSAKFEFTPYEWKLITLGLCLPEGCSGSDVKLLGEGMPSIPSPAGHHLHVVRVRPVPGNYSPWTDPTLHVLR</sequence>
<dbReference type="EMBL" id="JBFDAA010000006">
    <property type="protein sequence ID" value="KAL1131851.1"/>
    <property type="molecule type" value="Genomic_DNA"/>
</dbReference>
<accession>A0ABD0YKP3</accession>
<organism evidence="1 2">
    <name type="scientific">Ranatra chinensis</name>
    <dbReference type="NCBI Taxonomy" id="642074"/>
    <lineage>
        <taxon>Eukaryota</taxon>
        <taxon>Metazoa</taxon>
        <taxon>Ecdysozoa</taxon>
        <taxon>Arthropoda</taxon>
        <taxon>Hexapoda</taxon>
        <taxon>Insecta</taxon>
        <taxon>Pterygota</taxon>
        <taxon>Neoptera</taxon>
        <taxon>Paraneoptera</taxon>
        <taxon>Hemiptera</taxon>
        <taxon>Heteroptera</taxon>
        <taxon>Panheteroptera</taxon>
        <taxon>Nepomorpha</taxon>
        <taxon>Nepidae</taxon>
        <taxon>Ranatrinae</taxon>
        <taxon>Ranatra</taxon>
    </lineage>
</organism>
<gene>
    <name evidence="1" type="ORF">AAG570_011462</name>
</gene>
<dbReference type="Proteomes" id="UP001558652">
    <property type="component" value="Unassembled WGS sequence"/>
</dbReference>